<reference evidence="2" key="1">
    <citation type="submission" date="2018-01" db="EMBL/GenBank/DDBJ databases">
        <title>An insight into the sialome of Amazonian anophelines.</title>
        <authorList>
            <person name="Ribeiro J.M."/>
            <person name="Scarpassa V."/>
            <person name="Calvo E."/>
        </authorList>
    </citation>
    <scope>NUCLEOTIDE SEQUENCE</scope>
</reference>
<keyword evidence="1" id="KW-0732">Signal</keyword>
<protein>
    <submittedName>
        <fullName evidence="2">Putative secreted protein</fullName>
    </submittedName>
</protein>
<sequence length="72" mass="8388">MLRVASIFPLWFSAQLAVQHLLPQVHFSHRIYCPLYFFHFFWFLPRGNEPPNGTHHFCLSETGNPTSQAFGP</sequence>
<organism evidence="2">
    <name type="scientific">Anopheles darlingi</name>
    <name type="common">Mosquito</name>
    <dbReference type="NCBI Taxonomy" id="43151"/>
    <lineage>
        <taxon>Eukaryota</taxon>
        <taxon>Metazoa</taxon>
        <taxon>Ecdysozoa</taxon>
        <taxon>Arthropoda</taxon>
        <taxon>Hexapoda</taxon>
        <taxon>Insecta</taxon>
        <taxon>Pterygota</taxon>
        <taxon>Neoptera</taxon>
        <taxon>Endopterygota</taxon>
        <taxon>Diptera</taxon>
        <taxon>Nematocera</taxon>
        <taxon>Culicoidea</taxon>
        <taxon>Culicidae</taxon>
        <taxon>Anophelinae</taxon>
        <taxon>Anopheles</taxon>
    </lineage>
</organism>
<dbReference type="EMBL" id="GGFL01014832">
    <property type="protein sequence ID" value="MBW79010.1"/>
    <property type="molecule type" value="Transcribed_RNA"/>
</dbReference>
<proteinExistence type="predicted"/>
<feature type="chain" id="PRO_5014915222" evidence="1">
    <location>
        <begin position="18"/>
        <end position="72"/>
    </location>
</feature>
<evidence type="ECO:0000313" key="2">
    <source>
        <dbReference type="EMBL" id="MBW79010.1"/>
    </source>
</evidence>
<dbReference type="AlphaFoldDB" id="A0A2M4DN64"/>
<accession>A0A2M4DN64</accession>
<feature type="signal peptide" evidence="1">
    <location>
        <begin position="1"/>
        <end position="17"/>
    </location>
</feature>
<evidence type="ECO:0000256" key="1">
    <source>
        <dbReference type="SAM" id="SignalP"/>
    </source>
</evidence>
<name>A0A2M4DN64_ANODA</name>